<keyword evidence="6" id="KW-1185">Reference proteome</keyword>
<dbReference type="PaxDb" id="55529-EKX47213"/>
<evidence type="ECO:0008006" key="7">
    <source>
        <dbReference type="Google" id="ProtNLM"/>
    </source>
</evidence>
<keyword evidence="3" id="KW-1133">Transmembrane helix</keyword>
<dbReference type="Gene3D" id="2.20.110.10">
    <property type="entry name" value="Histone H3 K4-specific methyltransferase SET7/9 N-terminal domain"/>
    <property type="match status" value="1"/>
</dbReference>
<dbReference type="OrthoDB" id="2395010at2759"/>
<dbReference type="RefSeq" id="XP_005834193.1">
    <property type="nucleotide sequence ID" value="XM_005834136.1"/>
</dbReference>
<sequence length="865" mass="96191">MDETKFARCVLEACEHARVGKTAREKLAKDFLLLFYGLRSAVLIDYLPLKSIHEVTDSCLERVRKLHEDFSDVFILHLCEDNYFLIHVQNSLSRLQSHLEDGLGRLVLVNCSKGLQTPYTMEPKEMTEVVLTFTLLIEKLEEEVRATSQAQRKIEMEDESFALLLPTIAGWILEYPVVYFVDDILSGNSLGMVPLHLYRLEVKSEEVADIGWAPHHVLSFSVPKDLSPRPMEEPFLAEHLRMLRERMEGRRRRQLHFDCAAEVSSYNLVKLNVHYPTPSSGNFANVPVHFFDFDGVMQYNPCKFCQNELGSPLLTIRHGNRQELARESNSLEIVVQMLVLQSIIIVETIQPSNLSEFGTISQVPPVHSISHDLSQSPTISHDLLLSTERQMTSLLLQENCKLPFWRGIIFAAIHLGLAFLGLCGFLLQNSFLLTIFSSSSLVVIATAVPVTVLPFLTNCGVTTLKREDVINMSVQAVLQLLLGLLPISLSVWKLLSLLTTSRVSARREEPAEEDDDPSRRKYLTFEKPESSPPKTSATSYELQLFSPQEAPPPPPIDMTKLYLSLDDNPSFLDPIKRQKFLESLKLDISFCLGIDSSLLVMGDILNGPGNFVEVCIHSSSSSFPVVSSMDKARQLLSLATEPSSNLKKTFSGETILGAQWKLPRGQAIGEPLARRSQLSLPGVKSLTSSQRSATSIKSPGTPRGGFNVGSEVLPDGRMYTGSRVRYNGDLIGVGTLTQPSGEKYEGEWLQYEPHGHGVLTTSDGRRHEGQFQHGNKHGYGVAEEGGMQLIGSWTHGSKSGWFAVAGAGGQASLREFRADRFTGNQLDGNDEGVQHLRVKAQAAIDKARTVANLARTKYSLDSWAC</sequence>
<feature type="transmembrane region" description="Helical" evidence="3">
    <location>
        <begin position="404"/>
        <end position="427"/>
    </location>
</feature>
<keyword evidence="1" id="KW-0677">Repeat</keyword>
<evidence type="ECO:0000256" key="2">
    <source>
        <dbReference type="SAM" id="MobiDB-lite"/>
    </source>
</evidence>
<dbReference type="AlphaFoldDB" id="L1JF94"/>
<keyword evidence="3" id="KW-0472">Membrane</keyword>
<feature type="region of interest" description="Disordered" evidence="2">
    <location>
        <begin position="681"/>
        <end position="712"/>
    </location>
</feature>
<evidence type="ECO:0000313" key="6">
    <source>
        <dbReference type="Proteomes" id="UP000011087"/>
    </source>
</evidence>
<dbReference type="Proteomes" id="UP000011087">
    <property type="component" value="Unassembled WGS sequence"/>
</dbReference>
<reference evidence="5" key="3">
    <citation type="submission" date="2016-03" db="UniProtKB">
        <authorList>
            <consortium name="EnsemblProtists"/>
        </authorList>
    </citation>
    <scope>IDENTIFICATION</scope>
</reference>
<dbReference type="InterPro" id="IPR003409">
    <property type="entry name" value="MORN"/>
</dbReference>
<organism evidence="4">
    <name type="scientific">Guillardia theta (strain CCMP2712)</name>
    <name type="common">Cryptophyte</name>
    <dbReference type="NCBI Taxonomy" id="905079"/>
    <lineage>
        <taxon>Eukaryota</taxon>
        <taxon>Cryptophyceae</taxon>
        <taxon>Pyrenomonadales</taxon>
        <taxon>Geminigeraceae</taxon>
        <taxon>Guillardia</taxon>
    </lineage>
</organism>
<dbReference type="PANTHER" id="PTHR31366">
    <property type="entry name" value="UPF0739 PROTEIN C1ORF74"/>
    <property type="match status" value="1"/>
</dbReference>
<feature type="transmembrane region" description="Helical" evidence="3">
    <location>
        <begin position="476"/>
        <end position="498"/>
    </location>
</feature>
<dbReference type="SMART" id="SM00698">
    <property type="entry name" value="MORN"/>
    <property type="match status" value="1"/>
</dbReference>
<dbReference type="EMBL" id="JH992991">
    <property type="protein sequence ID" value="EKX47213.1"/>
    <property type="molecule type" value="Genomic_DNA"/>
</dbReference>
<feature type="compositionally biased region" description="Polar residues" evidence="2">
    <location>
        <begin position="685"/>
        <end position="698"/>
    </location>
</feature>
<dbReference type="KEGG" id="gtt:GUITHDRAFT_137796"/>
<feature type="transmembrane region" description="Helical" evidence="3">
    <location>
        <begin position="434"/>
        <end position="456"/>
    </location>
</feature>
<name>L1JF94_GUITC</name>
<reference evidence="4 6" key="1">
    <citation type="journal article" date="2012" name="Nature">
        <title>Algal genomes reveal evolutionary mosaicism and the fate of nucleomorphs.</title>
        <authorList>
            <consortium name="DOE Joint Genome Institute"/>
            <person name="Curtis B.A."/>
            <person name="Tanifuji G."/>
            <person name="Burki F."/>
            <person name="Gruber A."/>
            <person name="Irimia M."/>
            <person name="Maruyama S."/>
            <person name="Arias M.C."/>
            <person name="Ball S.G."/>
            <person name="Gile G.H."/>
            <person name="Hirakawa Y."/>
            <person name="Hopkins J.F."/>
            <person name="Kuo A."/>
            <person name="Rensing S.A."/>
            <person name="Schmutz J."/>
            <person name="Symeonidi A."/>
            <person name="Elias M."/>
            <person name="Eveleigh R.J."/>
            <person name="Herman E.K."/>
            <person name="Klute M.J."/>
            <person name="Nakayama T."/>
            <person name="Obornik M."/>
            <person name="Reyes-Prieto A."/>
            <person name="Armbrust E.V."/>
            <person name="Aves S.J."/>
            <person name="Beiko R.G."/>
            <person name="Coutinho P."/>
            <person name="Dacks J.B."/>
            <person name="Durnford D.G."/>
            <person name="Fast N.M."/>
            <person name="Green B.R."/>
            <person name="Grisdale C.J."/>
            <person name="Hempel F."/>
            <person name="Henrissat B."/>
            <person name="Hoppner M.P."/>
            <person name="Ishida K."/>
            <person name="Kim E."/>
            <person name="Koreny L."/>
            <person name="Kroth P.G."/>
            <person name="Liu Y."/>
            <person name="Malik S.B."/>
            <person name="Maier U.G."/>
            <person name="McRose D."/>
            <person name="Mock T."/>
            <person name="Neilson J.A."/>
            <person name="Onodera N.T."/>
            <person name="Poole A.M."/>
            <person name="Pritham E.J."/>
            <person name="Richards T.A."/>
            <person name="Rocap G."/>
            <person name="Roy S.W."/>
            <person name="Sarai C."/>
            <person name="Schaack S."/>
            <person name="Shirato S."/>
            <person name="Slamovits C.H."/>
            <person name="Spencer D.F."/>
            <person name="Suzuki S."/>
            <person name="Worden A.Z."/>
            <person name="Zauner S."/>
            <person name="Barry K."/>
            <person name="Bell C."/>
            <person name="Bharti A.K."/>
            <person name="Crow J.A."/>
            <person name="Grimwood J."/>
            <person name="Kramer R."/>
            <person name="Lindquist E."/>
            <person name="Lucas S."/>
            <person name="Salamov A."/>
            <person name="McFadden G.I."/>
            <person name="Lane C.E."/>
            <person name="Keeling P.J."/>
            <person name="Gray M.W."/>
            <person name="Grigoriev I.V."/>
            <person name="Archibald J.M."/>
        </authorList>
    </citation>
    <scope>NUCLEOTIDE SEQUENCE</scope>
    <source>
        <strain evidence="4 6">CCMP2712</strain>
    </source>
</reference>
<dbReference type="PANTHER" id="PTHR31366:SF2">
    <property type="entry name" value="UPF0739 PROTEIN C1ORF74"/>
    <property type="match status" value="1"/>
</dbReference>
<dbReference type="SUPFAM" id="SSF82185">
    <property type="entry name" value="Histone H3 K4-specific methyltransferase SET7/9 N-terminal domain"/>
    <property type="match status" value="1"/>
</dbReference>
<evidence type="ECO:0000313" key="5">
    <source>
        <dbReference type="EnsemblProtists" id="EKX47213"/>
    </source>
</evidence>
<protein>
    <recommendedName>
        <fullName evidence="7">MORN repeat-containing protein</fullName>
    </recommendedName>
</protein>
<evidence type="ECO:0000256" key="3">
    <source>
        <dbReference type="SAM" id="Phobius"/>
    </source>
</evidence>
<gene>
    <name evidence="4" type="ORF">GUITHDRAFT_137796</name>
</gene>
<dbReference type="InterPro" id="IPR027850">
    <property type="entry name" value="DUF4504"/>
</dbReference>
<keyword evidence="3" id="KW-0812">Transmembrane</keyword>
<evidence type="ECO:0000256" key="1">
    <source>
        <dbReference type="ARBA" id="ARBA00022737"/>
    </source>
</evidence>
<feature type="region of interest" description="Disordered" evidence="2">
    <location>
        <begin position="506"/>
        <end position="540"/>
    </location>
</feature>
<reference evidence="6" key="2">
    <citation type="submission" date="2012-11" db="EMBL/GenBank/DDBJ databases">
        <authorList>
            <person name="Kuo A."/>
            <person name="Curtis B.A."/>
            <person name="Tanifuji G."/>
            <person name="Burki F."/>
            <person name="Gruber A."/>
            <person name="Irimia M."/>
            <person name="Maruyama S."/>
            <person name="Arias M.C."/>
            <person name="Ball S.G."/>
            <person name="Gile G.H."/>
            <person name="Hirakawa Y."/>
            <person name="Hopkins J.F."/>
            <person name="Rensing S.A."/>
            <person name="Schmutz J."/>
            <person name="Symeonidi A."/>
            <person name="Elias M."/>
            <person name="Eveleigh R.J."/>
            <person name="Herman E.K."/>
            <person name="Klute M.J."/>
            <person name="Nakayama T."/>
            <person name="Obornik M."/>
            <person name="Reyes-Prieto A."/>
            <person name="Armbrust E.V."/>
            <person name="Aves S.J."/>
            <person name="Beiko R.G."/>
            <person name="Coutinho P."/>
            <person name="Dacks J.B."/>
            <person name="Durnford D.G."/>
            <person name="Fast N.M."/>
            <person name="Green B.R."/>
            <person name="Grisdale C."/>
            <person name="Hempe F."/>
            <person name="Henrissat B."/>
            <person name="Hoppner M.P."/>
            <person name="Ishida K.-I."/>
            <person name="Kim E."/>
            <person name="Koreny L."/>
            <person name="Kroth P.G."/>
            <person name="Liu Y."/>
            <person name="Malik S.-B."/>
            <person name="Maier U.G."/>
            <person name="McRose D."/>
            <person name="Mock T."/>
            <person name="Neilson J.A."/>
            <person name="Onodera N.T."/>
            <person name="Poole A.M."/>
            <person name="Pritham E.J."/>
            <person name="Richards T.A."/>
            <person name="Rocap G."/>
            <person name="Roy S.W."/>
            <person name="Sarai C."/>
            <person name="Schaack S."/>
            <person name="Shirato S."/>
            <person name="Slamovits C.H."/>
            <person name="Spencer D.F."/>
            <person name="Suzuki S."/>
            <person name="Worden A.Z."/>
            <person name="Zauner S."/>
            <person name="Barry K."/>
            <person name="Bell C."/>
            <person name="Bharti A.K."/>
            <person name="Crow J.A."/>
            <person name="Grimwood J."/>
            <person name="Kramer R."/>
            <person name="Lindquist E."/>
            <person name="Lucas S."/>
            <person name="Salamov A."/>
            <person name="McFadden G.I."/>
            <person name="Lane C.E."/>
            <person name="Keeling P.J."/>
            <person name="Gray M.W."/>
            <person name="Grigoriev I.V."/>
            <person name="Archibald J.M."/>
        </authorList>
    </citation>
    <scope>NUCLEOTIDE SEQUENCE</scope>
    <source>
        <strain evidence="6">CCMP2712</strain>
    </source>
</reference>
<dbReference type="Pfam" id="PF02493">
    <property type="entry name" value="MORN"/>
    <property type="match status" value="2"/>
</dbReference>
<dbReference type="HOGENOM" id="CLU_331346_0_0_1"/>
<feature type="compositionally biased region" description="Basic and acidic residues" evidence="2">
    <location>
        <begin position="517"/>
        <end position="529"/>
    </location>
</feature>
<dbReference type="EnsemblProtists" id="EKX47213">
    <property type="protein sequence ID" value="EKX47213"/>
    <property type="gene ID" value="GUITHDRAFT_137796"/>
</dbReference>
<dbReference type="Pfam" id="PF14953">
    <property type="entry name" value="DUF4504"/>
    <property type="match status" value="1"/>
</dbReference>
<evidence type="ECO:0000313" key="4">
    <source>
        <dbReference type="EMBL" id="EKX47213.1"/>
    </source>
</evidence>
<proteinExistence type="predicted"/>
<accession>L1JF94</accession>
<dbReference type="GeneID" id="17303881"/>